<dbReference type="EMBL" id="KQ964257">
    <property type="protein sequence ID" value="KXJ88808.1"/>
    <property type="molecule type" value="Genomic_DNA"/>
</dbReference>
<keyword evidence="2" id="KW-0378">Hydrolase</keyword>
<keyword evidence="3" id="KW-1185">Reference proteome</keyword>
<dbReference type="OrthoDB" id="294702at2759"/>
<dbReference type="InterPro" id="IPR000073">
    <property type="entry name" value="AB_hydrolase_1"/>
</dbReference>
<sequence>MDTPKGIEDSITLPDGRILAFKIWGDPAATANSTAFYFHGFPGSRNEGLILHDAAVRHAMRIIAIDRPGMGKSWPVRPEAASRTLLDWPLDVLALADHLELERFGVIGVSGGAPYALATWHHDRTLRARCAGVCVVSGLWPQHLTARCRTFYALRAHWTFKIAGMWPRLTEIMFGLGVGAAAREACLTGDTRRLDKMMDLMLLMLPRADSEVLRANEGHARDAIRATMSEAFRQGSRGTAVEAEVLCGNDWGFRLEDVDVPEGKVVVWHGGEDVNVPLEMATVSVPHLKGVDFRVLEEEGHVSLIVHKADEIVDVMKSMLEGKTQDEEDY</sequence>
<dbReference type="AlphaFoldDB" id="A0A136IV96"/>
<dbReference type="PANTHER" id="PTHR45763:SF46">
    <property type="entry name" value="AB HYDROLASE-1 DOMAIN-CONTAINING PROTEIN"/>
    <property type="match status" value="1"/>
</dbReference>
<dbReference type="InParanoid" id="A0A136IV96"/>
<dbReference type="Gene3D" id="3.40.50.1820">
    <property type="entry name" value="alpha/beta hydrolase"/>
    <property type="match status" value="1"/>
</dbReference>
<protein>
    <submittedName>
        <fullName evidence="2">Alpha/Beta hydrolase protein</fullName>
    </submittedName>
</protein>
<reference evidence="3" key="1">
    <citation type="submission" date="2016-02" db="EMBL/GenBank/DDBJ databases">
        <title>Draft genome sequence of Microdochium bolleyi, a fungal endophyte of beachgrass.</title>
        <authorList>
            <consortium name="DOE Joint Genome Institute"/>
            <person name="David A.S."/>
            <person name="May G."/>
            <person name="Haridas S."/>
            <person name="Lim J."/>
            <person name="Wang M."/>
            <person name="Labutti K."/>
            <person name="Lipzen A."/>
            <person name="Barry K."/>
            <person name="Grigoriev I.V."/>
        </authorList>
    </citation>
    <scope>NUCLEOTIDE SEQUENCE [LARGE SCALE GENOMIC DNA]</scope>
    <source>
        <strain evidence="3">J235TASD1</strain>
    </source>
</reference>
<organism evidence="2 3">
    <name type="scientific">Microdochium bolleyi</name>
    <dbReference type="NCBI Taxonomy" id="196109"/>
    <lineage>
        <taxon>Eukaryota</taxon>
        <taxon>Fungi</taxon>
        <taxon>Dikarya</taxon>
        <taxon>Ascomycota</taxon>
        <taxon>Pezizomycotina</taxon>
        <taxon>Sordariomycetes</taxon>
        <taxon>Xylariomycetidae</taxon>
        <taxon>Xylariales</taxon>
        <taxon>Microdochiaceae</taxon>
        <taxon>Microdochium</taxon>
    </lineage>
</organism>
<evidence type="ECO:0000259" key="1">
    <source>
        <dbReference type="Pfam" id="PF12697"/>
    </source>
</evidence>
<dbReference type="STRING" id="196109.A0A136IV96"/>
<name>A0A136IV96_9PEZI</name>
<dbReference type="InterPro" id="IPR029058">
    <property type="entry name" value="AB_hydrolase_fold"/>
</dbReference>
<accession>A0A136IV96</accession>
<gene>
    <name evidence="2" type="ORF">Micbo1qcDRAFT_177846</name>
</gene>
<dbReference type="PANTHER" id="PTHR45763">
    <property type="entry name" value="HYDROLASE, ALPHA/BETA FOLD FAMILY PROTEIN, EXPRESSED-RELATED"/>
    <property type="match status" value="1"/>
</dbReference>
<dbReference type="Pfam" id="PF12697">
    <property type="entry name" value="Abhydrolase_6"/>
    <property type="match status" value="1"/>
</dbReference>
<feature type="domain" description="AB hydrolase-1" evidence="1">
    <location>
        <begin position="39"/>
        <end position="314"/>
    </location>
</feature>
<evidence type="ECO:0000313" key="3">
    <source>
        <dbReference type="Proteomes" id="UP000070501"/>
    </source>
</evidence>
<dbReference type="SUPFAM" id="SSF53474">
    <property type="entry name" value="alpha/beta-Hydrolases"/>
    <property type="match status" value="1"/>
</dbReference>
<proteinExistence type="predicted"/>
<dbReference type="Proteomes" id="UP000070501">
    <property type="component" value="Unassembled WGS sequence"/>
</dbReference>
<evidence type="ECO:0000313" key="2">
    <source>
        <dbReference type="EMBL" id="KXJ88808.1"/>
    </source>
</evidence>
<dbReference type="GO" id="GO:0016787">
    <property type="term" value="F:hydrolase activity"/>
    <property type="evidence" value="ECO:0007669"/>
    <property type="project" value="UniProtKB-KW"/>
</dbReference>